<dbReference type="OrthoDB" id="1906820at2759"/>
<comment type="caution">
    <text evidence="2">The sequence shown here is derived from an EMBL/GenBank/DDBJ whole genome shotgun (WGS) entry which is preliminary data.</text>
</comment>
<dbReference type="EMBL" id="JAGYWB010000007">
    <property type="protein sequence ID" value="KAI0516006.1"/>
    <property type="molecule type" value="Genomic_DNA"/>
</dbReference>
<dbReference type="CDD" id="cd06222">
    <property type="entry name" value="RNase_H_like"/>
    <property type="match status" value="1"/>
</dbReference>
<dbReference type="PANTHER" id="PTHR47723">
    <property type="entry name" value="OS05G0353850 PROTEIN"/>
    <property type="match status" value="1"/>
</dbReference>
<dbReference type="InterPro" id="IPR012337">
    <property type="entry name" value="RNaseH-like_sf"/>
</dbReference>
<reference evidence="2" key="1">
    <citation type="journal article" date="2022" name="Front. Genet.">
        <title>Chromosome-Scale Assembly of the Dendrobium nobile Genome Provides Insights Into the Molecular Mechanism of the Biosynthesis of the Medicinal Active Ingredient of Dendrobium.</title>
        <authorList>
            <person name="Xu Q."/>
            <person name="Niu S.-C."/>
            <person name="Li K.-L."/>
            <person name="Zheng P.-J."/>
            <person name="Zhang X.-J."/>
            <person name="Jia Y."/>
            <person name="Liu Y."/>
            <person name="Niu Y.-X."/>
            <person name="Yu L.-H."/>
            <person name="Chen D.-F."/>
            <person name="Zhang G.-Q."/>
        </authorList>
    </citation>
    <scope>NUCLEOTIDE SEQUENCE</scope>
    <source>
        <tissue evidence="2">Leaf</tissue>
    </source>
</reference>
<keyword evidence="3" id="KW-1185">Reference proteome</keyword>
<dbReference type="InterPro" id="IPR053151">
    <property type="entry name" value="RNase_H-like"/>
</dbReference>
<dbReference type="SMR" id="A0A8T3BQ66"/>
<gene>
    <name evidence="2" type="ORF">KFK09_008678</name>
</gene>
<evidence type="ECO:0000313" key="3">
    <source>
        <dbReference type="Proteomes" id="UP000829196"/>
    </source>
</evidence>
<proteinExistence type="predicted"/>
<dbReference type="Gene3D" id="3.30.420.10">
    <property type="entry name" value="Ribonuclease H-like superfamily/Ribonuclease H"/>
    <property type="match status" value="1"/>
</dbReference>
<dbReference type="Pfam" id="PF13456">
    <property type="entry name" value="RVT_3"/>
    <property type="match status" value="1"/>
</dbReference>
<dbReference type="Proteomes" id="UP000829196">
    <property type="component" value="Unassembled WGS sequence"/>
</dbReference>
<accession>A0A8T3BQ66</accession>
<dbReference type="SUPFAM" id="SSF53098">
    <property type="entry name" value="Ribonuclease H-like"/>
    <property type="match status" value="1"/>
</dbReference>
<dbReference type="GO" id="GO:0004523">
    <property type="term" value="F:RNA-DNA hybrid ribonuclease activity"/>
    <property type="evidence" value="ECO:0007669"/>
    <property type="project" value="InterPro"/>
</dbReference>
<evidence type="ECO:0000259" key="1">
    <source>
        <dbReference type="Pfam" id="PF13456"/>
    </source>
</evidence>
<dbReference type="InterPro" id="IPR002156">
    <property type="entry name" value="RNaseH_domain"/>
</dbReference>
<protein>
    <recommendedName>
        <fullName evidence="1">RNase H type-1 domain-containing protein</fullName>
    </recommendedName>
</protein>
<name>A0A8T3BQ66_DENNO</name>
<sequence length="333" mass="37783">MKLADEQCIFFYIYWIKVLEEQLDALAVALPPPFFSSSPSSGHRPLTEGLLASPSMDSISPQSFPPLIPSSSINPVAPPALERLWSNIVATREPSIDSLPVSLIDIAEEIIPFSKDFTDVAASEWKLSLVGYSIGKRLYYEALLSTAKRIWKLKVYLCWKNRNEKVHVKQTSPSSVIAANVLSSAMIHANPILDRWGANLPRESQNVWHPPPLDWIKINVDASLLNSNCAGIGGIFRDYKGRLLLAFGEKRIHWDVAQLEMEAVVSIRKFIQRWMLDSKGVIIEGDNFNIIKFIQNSLKKAKWQSNTLIDEDLLFMADFNKVIVHHVHRYYIR</sequence>
<dbReference type="InterPro" id="IPR044730">
    <property type="entry name" value="RNase_H-like_dom_plant"/>
</dbReference>
<dbReference type="GO" id="GO:0003676">
    <property type="term" value="F:nucleic acid binding"/>
    <property type="evidence" value="ECO:0007669"/>
    <property type="project" value="InterPro"/>
</dbReference>
<dbReference type="PANTHER" id="PTHR47723:SF19">
    <property type="entry name" value="POLYNUCLEOTIDYL TRANSFERASE, RIBONUCLEASE H-LIKE SUPERFAMILY PROTEIN"/>
    <property type="match status" value="1"/>
</dbReference>
<dbReference type="AlphaFoldDB" id="A0A8T3BQ66"/>
<feature type="domain" description="RNase H type-1" evidence="1">
    <location>
        <begin position="219"/>
        <end position="329"/>
    </location>
</feature>
<organism evidence="2 3">
    <name type="scientific">Dendrobium nobile</name>
    <name type="common">Orchid</name>
    <dbReference type="NCBI Taxonomy" id="94219"/>
    <lineage>
        <taxon>Eukaryota</taxon>
        <taxon>Viridiplantae</taxon>
        <taxon>Streptophyta</taxon>
        <taxon>Embryophyta</taxon>
        <taxon>Tracheophyta</taxon>
        <taxon>Spermatophyta</taxon>
        <taxon>Magnoliopsida</taxon>
        <taxon>Liliopsida</taxon>
        <taxon>Asparagales</taxon>
        <taxon>Orchidaceae</taxon>
        <taxon>Epidendroideae</taxon>
        <taxon>Malaxideae</taxon>
        <taxon>Dendrobiinae</taxon>
        <taxon>Dendrobium</taxon>
    </lineage>
</organism>
<evidence type="ECO:0000313" key="2">
    <source>
        <dbReference type="EMBL" id="KAI0516006.1"/>
    </source>
</evidence>
<dbReference type="InterPro" id="IPR036397">
    <property type="entry name" value="RNaseH_sf"/>
</dbReference>